<reference evidence="2" key="2">
    <citation type="submission" date="2019-01" db="EMBL/GenBank/DDBJ databases">
        <authorList>
            <consortium name="NCBI Pathogen Detection Project"/>
        </authorList>
    </citation>
    <scope>NUCLEOTIDE SEQUENCE</scope>
    <source>
        <strain evidence="2">Sam_c892a98b-ce4f-4c9f-92e4-1fc103cff993</strain>
    </source>
</reference>
<gene>
    <name evidence="2" type="ORF">G2284_23860</name>
</gene>
<feature type="transmembrane region" description="Helical" evidence="1">
    <location>
        <begin position="63"/>
        <end position="88"/>
    </location>
</feature>
<accession>A0A724I811</accession>
<keyword evidence="1" id="KW-1133">Transmembrane helix</keyword>
<feature type="transmembrane region" description="Helical" evidence="1">
    <location>
        <begin position="39"/>
        <end position="57"/>
    </location>
</feature>
<sequence length="106" mass="12135">MNILSIVSGVIVFCLFIAFFIYTGINIKKSKKLTKIYKNIGWLGVSLLASLFISVHLSREVHIILSLIFVHYLKLTYSMTFIFGVFFLGKKIYSKIKGFFKPKFAA</sequence>
<dbReference type="EMBL" id="DAAQON010000016">
    <property type="protein sequence ID" value="HAE0222157.1"/>
    <property type="molecule type" value="Genomic_DNA"/>
</dbReference>
<comment type="caution">
    <text evidence="2">The sequence shown here is derived from an EMBL/GenBank/DDBJ whole genome shotgun (WGS) entry which is preliminary data.</text>
</comment>
<reference evidence="2" key="1">
    <citation type="journal article" date="2018" name="Genome Biol.">
        <title>SKESA: strategic k-mer extension for scrupulous assemblies.</title>
        <authorList>
            <person name="Souvorov A."/>
            <person name="Agarwala R."/>
            <person name="Lipman D.J."/>
        </authorList>
    </citation>
    <scope>NUCLEOTIDE SEQUENCE</scope>
    <source>
        <strain evidence="2">Sam_c892a98b-ce4f-4c9f-92e4-1fc103cff993</strain>
    </source>
</reference>
<evidence type="ECO:0000313" key="2">
    <source>
        <dbReference type="EMBL" id="HAE0222157.1"/>
    </source>
</evidence>
<keyword evidence="1" id="KW-0472">Membrane</keyword>
<name>A0A724I811_SALET</name>
<protein>
    <submittedName>
        <fullName evidence="2">Uncharacterized protein</fullName>
    </submittedName>
</protein>
<keyword evidence="1" id="KW-0812">Transmembrane</keyword>
<evidence type="ECO:0000256" key="1">
    <source>
        <dbReference type="SAM" id="Phobius"/>
    </source>
</evidence>
<organism evidence="2">
    <name type="scientific">Salmonella enterica subsp. enterica serovar Corvallis</name>
    <dbReference type="NCBI Taxonomy" id="593905"/>
    <lineage>
        <taxon>Bacteria</taxon>
        <taxon>Pseudomonadati</taxon>
        <taxon>Pseudomonadota</taxon>
        <taxon>Gammaproteobacteria</taxon>
        <taxon>Enterobacterales</taxon>
        <taxon>Enterobacteriaceae</taxon>
        <taxon>Salmonella</taxon>
    </lineage>
</organism>
<dbReference type="AlphaFoldDB" id="A0A724I811"/>
<feature type="transmembrane region" description="Helical" evidence="1">
    <location>
        <begin position="6"/>
        <end position="27"/>
    </location>
</feature>
<proteinExistence type="predicted"/>